<dbReference type="Gene3D" id="3.40.630.30">
    <property type="match status" value="1"/>
</dbReference>
<sequence>MPSLNIYVEKNIDKCEKIWKYFSADTHLFDNWNYREYFHNAYHNKPYFIVGSVGKTLSGCIPLEYDSKEKEYRYFGDADGWNERNLFFIKNAGEAKNIFEKLFSQLPKKTVLRFVPQQKNIDLPSFSEEEELGFHLEPKKFSYVVSEYISTFSKLGKRNLRRVIRNIENAQYRVKLNNYSDMKWMIDTNLKRYGDDSSFIDAVLKESFLGLHKNKLISSFFSLVTVYHKGDIASVSLYGKYKKSFVYLTGSTNYEYRDAGRYIDYLVIKTAFETKSDYIDLLSGECGWKNHWRMESEKLFKFP</sequence>
<comment type="caution">
    <text evidence="2">The sequence shown here is derived from an EMBL/GenBank/DDBJ whole genome shotgun (WGS) entry which is preliminary data.</text>
</comment>
<organism evidence="2 3">
    <name type="scientific">Candidatus Roizmanbacteria bacterium RIFCSPLOWO2_01_FULL_38_11</name>
    <dbReference type="NCBI Taxonomy" id="1802060"/>
    <lineage>
        <taxon>Bacteria</taxon>
        <taxon>Candidatus Roizmaniibacteriota</taxon>
    </lineage>
</organism>
<evidence type="ECO:0000313" key="2">
    <source>
        <dbReference type="EMBL" id="OGK43884.1"/>
    </source>
</evidence>
<dbReference type="InterPro" id="IPR038740">
    <property type="entry name" value="BioF2-like_GNAT_dom"/>
</dbReference>
<evidence type="ECO:0000313" key="3">
    <source>
        <dbReference type="Proteomes" id="UP000179072"/>
    </source>
</evidence>
<gene>
    <name evidence="2" type="ORF">A2957_00485</name>
</gene>
<protein>
    <recommendedName>
        <fullName evidence="1">BioF2-like acetyltransferase domain-containing protein</fullName>
    </recommendedName>
</protein>
<dbReference type="AlphaFoldDB" id="A0A1F7IKJ5"/>
<dbReference type="InterPro" id="IPR016181">
    <property type="entry name" value="Acyl_CoA_acyltransferase"/>
</dbReference>
<proteinExistence type="predicted"/>
<accession>A0A1F7IKJ5</accession>
<dbReference type="Pfam" id="PF13480">
    <property type="entry name" value="Acetyltransf_6"/>
    <property type="match status" value="1"/>
</dbReference>
<name>A0A1F7IKJ5_9BACT</name>
<dbReference type="STRING" id="1802060.A2957_00485"/>
<feature type="domain" description="BioF2-like acetyltransferase" evidence="1">
    <location>
        <begin position="157"/>
        <end position="289"/>
    </location>
</feature>
<evidence type="ECO:0000259" key="1">
    <source>
        <dbReference type="Pfam" id="PF13480"/>
    </source>
</evidence>
<reference evidence="2 3" key="1">
    <citation type="journal article" date="2016" name="Nat. Commun.">
        <title>Thousands of microbial genomes shed light on interconnected biogeochemical processes in an aquifer system.</title>
        <authorList>
            <person name="Anantharaman K."/>
            <person name="Brown C.T."/>
            <person name="Hug L.A."/>
            <person name="Sharon I."/>
            <person name="Castelle C.J."/>
            <person name="Probst A.J."/>
            <person name="Thomas B.C."/>
            <person name="Singh A."/>
            <person name="Wilkins M.J."/>
            <person name="Karaoz U."/>
            <person name="Brodie E.L."/>
            <person name="Williams K.H."/>
            <person name="Hubbard S.S."/>
            <person name="Banfield J.F."/>
        </authorList>
    </citation>
    <scope>NUCLEOTIDE SEQUENCE [LARGE SCALE GENOMIC DNA]</scope>
</reference>
<dbReference type="Proteomes" id="UP000179072">
    <property type="component" value="Unassembled WGS sequence"/>
</dbReference>
<dbReference type="EMBL" id="MGAK01000028">
    <property type="protein sequence ID" value="OGK43884.1"/>
    <property type="molecule type" value="Genomic_DNA"/>
</dbReference>
<dbReference type="SUPFAM" id="SSF55729">
    <property type="entry name" value="Acyl-CoA N-acyltransferases (Nat)"/>
    <property type="match status" value="1"/>
</dbReference>